<reference evidence="3 4" key="1">
    <citation type="journal article" date="2014" name="PLoS Genet.">
        <title>Phylogenetically driven sequencing of extremely halophilic archaea reveals strategies for static and dynamic osmo-response.</title>
        <authorList>
            <person name="Becker E.A."/>
            <person name="Seitzer P.M."/>
            <person name="Tritt A."/>
            <person name="Larsen D."/>
            <person name="Krusor M."/>
            <person name="Yao A.I."/>
            <person name="Wu D."/>
            <person name="Madern D."/>
            <person name="Eisen J.A."/>
            <person name="Darling A.E."/>
            <person name="Facciotti M.T."/>
        </authorList>
    </citation>
    <scope>NUCLEOTIDE SEQUENCE [LARGE SCALE GENOMIC DNA]</scope>
    <source>
        <strain evidence="3 4">DSM 10524</strain>
    </source>
</reference>
<gene>
    <name evidence="3" type="ORF">C491_19832</name>
</gene>
<accession>L9WX95</accession>
<dbReference type="SUPFAM" id="SSF52402">
    <property type="entry name" value="Adenine nucleotide alpha hydrolases-like"/>
    <property type="match status" value="1"/>
</dbReference>
<name>L9WX95_9EURY</name>
<dbReference type="Gene3D" id="3.40.50.620">
    <property type="entry name" value="HUPs"/>
    <property type="match status" value="1"/>
</dbReference>
<dbReference type="STRING" id="1227497.C491_19832"/>
<dbReference type="InterPro" id="IPR014729">
    <property type="entry name" value="Rossmann-like_a/b/a_fold"/>
</dbReference>
<dbReference type="PANTHER" id="PTHR46268">
    <property type="entry name" value="STRESS RESPONSE PROTEIN NHAX"/>
    <property type="match status" value="1"/>
</dbReference>
<feature type="domain" description="UspA" evidence="2">
    <location>
        <begin position="28"/>
        <end position="159"/>
    </location>
</feature>
<dbReference type="InterPro" id="IPR006015">
    <property type="entry name" value="Universal_stress_UspA"/>
</dbReference>
<sequence>MCSTLDREGDFLEGGTYLSRLVVRPHAMYETILVATDGSDPASRAVDYATDLASTFDADLHGISVVDTYRYGDSMLSGDRTMVDELRDRAESVLEDLEDRTDREVTTELRRGRPHAEIGDYAAAIDADLVVLGNRGLGAGSEIGSSAERLVRSVDRPVLTA</sequence>
<keyword evidence="4" id="KW-1185">Reference proteome</keyword>
<evidence type="ECO:0000256" key="1">
    <source>
        <dbReference type="ARBA" id="ARBA00008791"/>
    </source>
</evidence>
<evidence type="ECO:0000313" key="3">
    <source>
        <dbReference type="EMBL" id="ELY54080.1"/>
    </source>
</evidence>
<dbReference type="InterPro" id="IPR006016">
    <property type="entry name" value="UspA"/>
</dbReference>
<proteinExistence type="inferred from homology"/>
<evidence type="ECO:0000259" key="2">
    <source>
        <dbReference type="Pfam" id="PF00582"/>
    </source>
</evidence>
<dbReference type="AlphaFoldDB" id="L9WX95"/>
<dbReference type="PANTHER" id="PTHR46268:SF6">
    <property type="entry name" value="UNIVERSAL STRESS PROTEIN UP12"/>
    <property type="match status" value="1"/>
</dbReference>
<dbReference type="CDD" id="cd00293">
    <property type="entry name" value="USP-like"/>
    <property type="match status" value="1"/>
</dbReference>
<dbReference type="Proteomes" id="UP000011688">
    <property type="component" value="Unassembled WGS sequence"/>
</dbReference>
<dbReference type="Pfam" id="PF00582">
    <property type="entry name" value="Usp"/>
    <property type="match status" value="1"/>
</dbReference>
<dbReference type="eggNOG" id="arCOG02053">
    <property type="taxonomic scope" value="Archaea"/>
</dbReference>
<evidence type="ECO:0000313" key="4">
    <source>
        <dbReference type="Proteomes" id="UP000011688"/>
    </source>
</evidence>
<organism evidence="3 4">
    <name type="scientific">Natronococcus amylolyticus DSM 10524</name>
    <dbReference type="NCBI Taxonomy" id="1227497"/>
    <lineage>
        <taxon>Archaea</taxon>
        <taxon>Methanobacteriati</taxon>
        <taxon>Methanobacteriota</taxon>
        <taxon>Stenosarchaea group</taxon>
        <taxon>Halobacteria</taxon>
        <taxon>Halobacteriales</taxon>
        <taxon>Natrialbaceae</taxon>
        <taxon>Natronococcus</taxon>
    </lineage>
</organism>
<comment type="similarity">
    <text evidence="1">Belongs to the universal stress protein A family.</text>
</comment>
<dbReference type="PRINTS" id="PR01438">
    <property type="entry name" value="UNVRSLSTRESS"/>
</dbReference>
<protein>
    <submittedName>
        <fullName evidence="3">UspA domain-containing protein</fullName>
    </submittedName>
</protein>
<comment type="caution">
    <text evidence="3">The sequence shown here is derived from an EMBL/GenBank/DDBJ whole genome shotgun (WGS) entry which is preliminary data.</text>
</comment>
<dbReference type="EMBL" id="AOIB01000038">
    <property type="protein sequence ID" value="ELY54080.1"/>
    <property type="molecule type" value="Genomic_DNA"/>
</dbReference>